<evidence type="ECO:0000256" key="1">
    <source>
        <dbReference type="SAM" id="MobiDB-lite"/>
    </source>
</evidence>
<reference evidence="2" key="2">
    <citation type="submission" date="2020-06" db="EMBL/GenBank/DDBJ databases">
        <authorList>
            <person name="Sheffer M."/>
        </authorList>
    </citation>
    <scope>NUCLEOTIDE SEQUENCE</scope>
</reference>
<dbReference type="EMBL" id="JABXBU010000015">
    <property type="protein sequence ID" value="KAF8787010.1"/>
    <property type="molecule type" value="Genomic_DNA"/>
</dbReference>
<proteinExistence type="predicted"/>
<name>A0A8T0FCE9_ARGBR</name>
<feature type="region of interest" description="Disordered" evidence="1">
    <location>
        <begin position="1"/>
        <end position="21"/>
    </location>
</feature>
<evidence type="ECO:0000313" key="3">
    <source>
        <dbReference type="Proteomes" id="UP000807504"/>
    </source>
</evidence>
<reference evidence="2" key="1">
    <citation type="journal article" date="2020" name="bioRxiv">
        <title>Chromosome-level reference genome of the European wasp spider Argiope bruennichi: a resource for studies on range expansion and evolutionary adaptation.</title>
        <authorList>
            <person name="Sheffer M.M."/>
            <person name="Hoppe A."/>
            <person name="Krehenwinkel H."/>
            <person name="Uhl G."/>
            <person name="Kuss A.W."/>
            <person name="Jensen L."/>
            <person name="Jensen C."/>
            <person name="Gillespie R.G."/>
            <person name="Hoff K.J."/>
            <person name="Prost S."/>
        </authorList>
    </citation>
    <scope>NUCLEOTIDE SEQUENCE</scope>
</reference>
<comment type="caution">
    <text evidence="2">The sequence shown here is derived from an EMBL/GenBank/DDBJ whole genome shotgun (WGS) entry which is preliminary data.</text>
</comment>
<accession>A0A8T0FCE9</accession>
<protein>
    <submittedName>
        <fullName evidence="2">Uncharacterized protein</fullName>
    </submittedName>
</protein>
<sequence>MDLEPTPSLNEKGGLLQNPRGRADYSKFSDIYSTRKDEGVLNFHRSSHFYFKRTCWRIDIVIQKRTRRSSALEHSMKEVQDDARESNSSGYIMIFFFEYNYFF</sequence>
<evidence type="ECO:0000313" key="2">
    <source>
        <dbReference type="EMBL" id="KAF8787010.1"/>
    </source>
</evidence>
<dbReference type="AlphaFoldDB" id="A0A8T0FCE9"/>
<gene>
    <name evidence="2" type="ORF">HNY73_008648</name>
</gene>
<dbReference type="Proteomes" id="UP000807504">
    <property type="component" value="Unassembled WGS sequence"/>
</dbReference>
<dbReference type="EMBL" id="JABXBU010000015">
    <property type="protein sequence ID" value="KAF8787009.1"/>
    <property type="molecule type" value="Genomic_DNA"/>
</dbReference>
<keyword evidence="3" id="KW-1185">Reference proteome</keyword>
<organism evidence="2 3">
    <name type="scientific">Argiope bruennichi</name>
    <name type="common">Wasp spider</name>
    <name type="synonym">Aranea bruennichi</name>
    <dbReference type="NCBI Taxonomy" id="94029"/>
    <lineage>
        <taxon>Eukaryota</taxon>
        <taxon>Metazoa</taxon>
        <taxon>Ecdysozoa</taxon>
        <taxon>Arthropoda</taxon>
        <taxon>Chelicerata</taxon>
        <taxon>Arachnida</taxon>
        <taxon>Araneae</taxon>
        <taxon>Araneomorphae</taxon>
        <taxon>Entelegynae</taxon>
        <taxon>Araneoidea</taxon>
        <taxon>Araneidae</taxon>
        <taxon>Argiope</taxon>
    </lineage>
</organism>